<dbReference type="AlphaFoldDB" id="T0RQ26"/>
<keyword evidence="1" id="KW-0853">WD repeat</keyword>
<protein>
    <submittedName>
        <fullName evidence="3">Uncharacterized protein</fullName>
    </submittedName>
</protein>
<dbReference type="PANTHER" id="PTHR44566:SF1">
    <property type="entry name" value="WD REPEAT-CONTAINING PROTEIN 25"/>
    <property type="match status" value="1"/>
</dbReference>
<dbReference type="VEuPathDB" id="FungiDB:SDRG_07935"/>
<organism evidence="3 4">
    <name type="scientific">Saprolegnia diclina (strain VS20)</name>
    <dbReference type="NCBI Taxonomy" id="1156394"/>
    <lineage>
        <taxon>Eukaryota</taxon>
        <taxon>Sar</taxon>
        <taxon>Stramenopiles</taxon>
        <taxon>Oomycota</taxon>
        <taxon>Saprolegniomycetes</taxon>
        <taxon>Saprolegniales</taxon>
        <taxon>Saprolegniaceae</taxon>
        <taxon>Saprolegnia</taxon>
    </lineage>
</organism>
<dbReference type="OrthoDB" id="256303at2759"/>
<dbReference type="STRING" id="1156394.T0RQ26"/>
<dbReference type="PROSITE" id="PS50294">
    <property type="entry name" value="WD_REPEATS_REGION"/>
    <property type="match status" value="1"/>
</dbReference>
<dbReference type="InterPro" id="IPR015943">
    <property type="entry name" value="WD40/YVTN_repeat-like_dom_sf"/>
</dbReference>
<dbReference type="InterPro" id="IPR036322">
    <property type="entry name" value="WD40_repeat_dom_sf"/>
</dbReference>
<dbReference type="eggNOG" id="KOG0282">
    <property type="taxonomic scope" value="Eukaryota"/>
</dbReference>
<evidence type="ECO:0000313" key="4">
    <source>
        <dbReference type="Proteomes" id="UP000030762"/>
    </source>
</evidence>
<dbReference type="SUPFAM" id="SSF50978">
    <property type="entry name" value="WD40 repeat-like"/>
    <property type="match status" value="1"/>
</dbReference>
<dbReference type="PANTHER" id="PTHR44566">
    <property type="entry name" value="TRANSDUCIN/WD40 REPEAT-LIKE SUPERFAMILY PROTEIN"/>
    <property type="match status" value="1"/>
</dbReference>
<dbReference type="SMART" id="SM00320">
    <property type="entry name" value="WD40"/>
    <property type="match status" value="6"/>
</dbReference>
<feature type="region of interest" description="Disordered" evidence="2">
    <location>
        <begin position="1"/>
        <end position="64"/>
    </location>
</feature>
<dbReference type="EMBL" id="JH767154">
    <property type="protein sequence ID" value="EQC34613.1"/>
    <property type="molecule type" value="Genomic_DNA"/>
</dbReference>
<dbReference type="Pfam" id="PF00400">
    <property type="entry name" value="WD40"/>
    <property type="match status" value="3"/>
</dbReference>
<sequence>MDLLQGYESATSDYAPSPPRLKRKAASSLAHAIKLPTPNAAAYQPKRRAIARAPSSAPKDPEPLPTLLDAGTVPPAAAVSDATVPSRELQRWRASYRINCVRWNPRFPSLLATAGMSSTMHIFDAFRAVCKRQLDGLHTDAIKDVQWVLDGQSLVSASYDRTLVHVDVETMQARATYTGTHRFTALAMHPSDMHLVLAGDDAGHVVCWDLRDRQPARALQQTCGEVHALAFLPDMASPRSRTQFLSTSTVTKTSAADKAVAVWDFDSGALVKQCIYSQGYTCSSISVHPTAPYLALQSHGNYIATVSTRTLKLSKRRYEGHTSQGYGVHCSFNATGSLLASGDVHGHVYVYEAQRPRLLFSARPHTNVCMTVQCHPRYPHVLATGGWDNIVTVWT</sequence>
<reference evidence="3 4" key="1">
    <citation type="submission" date="2012-04" db="EMBL/GenBank/DDBJ databases">
        <title>The Genome Sequence of Saprolegnia declina VS20.</title>
        <authorList>
            <consortium name="The Broad Institute Genome Sequencing Platform"/>
            <person name="Russ C."/>
            <person name="Nusbaum C."/>
            <person name="Tyler B."/>
            <person name="van West P."/>
            <person name="Dieguez-Uribeondo J."/>
            <person name="de Bruijn I."/>
            <person name="Tripathy S."/>
            <person name="Jiang R."/>
            <person name="Young S.K."/>
            <person name="Zeng Q."/>
            <person name="Gargeya S."/>
            <person name="Fitzgerald M."/>
            <person name="Haas B."/>
            <person name="Abouelleil A."/>
            <person name="Alvarado L."/>
            <person name="Arachchi H.M."/>
            <person name="Berlin A."/>
            <person name="Chapman S.B."/>
            <person name="Goldberg J."/>
            <person name="Griggs A."/>
            <person name="Gujja S."/>
            <person name="Hansen M."/>
            <person name="Howarth C."/>
            <person name="Imamovic A."/>
            <person name="Larimer J."/>
            <person name="McCowen C."/>
            <person name="Montmayeur A."/>
            <person name="Murphy C."/>
            <person name="Neiman D."/>
            <person name="Pearson M."/>
            <person name="Priest M."/>
            <person name="Roberts A."/>
            <person name="Saif S."/>
            <person name="Shea T."/>
            <person name="Sisk P."/>
            <person name="Sykes S."/>
            <person name="Wortman J."/>
            <person name="Nusbaum C."/>
            <person name="Birren B."/>
        </authorList>
    </citation>
    <scope>NUCLEOTIDE SEQUENCE [LARGE SCALE GENOMIC DNA]</scope>
    <source>
        <strain evidence="3 4">VS20</strain>
    </source>
</reference>
<dbReference type="RefSeq" id="XP_008612019.1">
    <property type="nucleotide sequence ID" value="XM_008613797.1"/>
</dbReference>
<evidence type="ECO:0000256" key="2">
    <source>
        <dbReference type="SAM" id="MobiDB-lite"/>
    </source>
</evidence>
<gene>
    <name evidence="3" type="ORF">SDRG_07935</name>
</gene>
<dbReference type="InterPro" id="IPR053053">
    <property type="entry name" value="WD_repeat_protein"/>
</dbReference>
<feature type="repeat" description="WD" evidence="1">
    <location>
        <begin position="362"/>
        <end position="395"/>
    </location>
</feature>
<proteinExistence type="predicted"/>
<evidence type="ECO:0000256" key="1">
    <source>
        <dbReference type="PROSITE-ProRule" id="PRU00221"/>
    </source>
</evidence>
<evidence type="ECO:0000313" key="3">
    <source>
        <dbReference type="EMBL" id="EQC34613.1"/>
    </source>
</evidence>
<dbReference type="InParanoid" id="T0RQ26"/>
<dbReference type="OMA" id="CPCIRAH"/>
<dbReference type="GeneID" id="19948662"/>
<dbReference type="Gene3D" id="2.130.10.10">
    <property type="entry name" value="YVTN repeat-like/Quinoprotein amine dehydrogenase"/>
    <property type="match status" value="1"/>
</dbReference>
<dbReference type="Proteomes" id="UP000030762">
    <property type="component" value="Unassembled WGS sequence"/>
</dbReference>
<name>T0RQ26_SAPDV</name>
<accession>T0RQ26</accession>
<dbReference type="PROSITE" id="PS50082">
    <property type="entry name" value="WD_REPEATS_2"/>
    <property type="match status" value="1"/>
</dbReference>
<dbReference type="InterPro" id="IPR001680">
    <property type="entry name" value="WD40_rpt"/>
</dbReference>
<keyword evidence="4" id="KW-1185">Reference proteome</keyword>